<evidence type="ECO:0000313" key="2">
    <source>
        <dbReference type="Proteomes" id="UP000008694"/>
    </source>
</evidence>
<protein>
    <submittedName>
        <fullName evidence="1">Predicted protein</fullName>
    </submittedName>
</protein>
<dbReference type="Gramene" id="fgenesh1_pg.C_scaffold_3000726">
    <property type="protein sequence ID" value="fgenesh1_pg.C_scaffold_3000726"/>
    <property type="gene ID" value="fgenesh1_pg.C_scaffold_3000726"/>
</dbReference>
<keyword evidence="2" id="KW-1185">Reference proteome</keyword>
<dbReference type="HOGENOM" id="CLU_1909519_0_0_1"/>
<accession>D7L713</accession>
<name>D7L713_ARALL</name>
<gene>
    <name evidence="1" type="ORF">ARALYDRAFT_340963</name>
</gene>
<reference evidence="2" key="1">
    <citation type="journal article" date="2011" name="Nat. Genet.">
        <title>The Arabidopsis lyrata genome sequence and the basis of rapid genome size change.</title>
        <authorList>
            <person name="Hu T.T."/>
            <person name="Pattyn P."/>
            <person name="Bakker E.G."/>
            <person name="Cao J."/>
            <person name="Cheng J.-F."/>
            <person name="Clark R.M."/>
            <person name="Fahlgren N."/>
            <person name="Fawcett J.A."/>
            <person name="Grimwood J."/>
            <person name="Gundlach H."/>
            <person name="Haberer G."/>
            <person name="Hollister J.D."/>
            <person name="Ossowski S."/>
            <person name="Ottilar R.P."/>
            <person name="Salamov A.A."/>
            <person name="Schneeberger K."/>
            <person name="Spannagl M."/>
            <person name="Wang X."/>
            <person name="Yang L."/>
            <person name="Nasrallah M.E."/>
            <person name="Bergelson J."/>
            <person name="Carrington J.C."/>
            <person name="Gaut B.S."/>
            <person name="Schmutz J."/>
            <person name="Mayer K.F.X."/>
            <person name="Van de Peer Y."/>
            <person name="Grigoriev I.V."/>
            <person name="Nordborg M."/>
            <person name="Weigel D."/>
            <person name="Guo Y.-L."/>
        </authorList>
    </citation>
    <scope>NUCLEOTIDE SEQUENCE [LARGE SCALE GENOMIC DNA]</scope>
    <source>
        <strain evidence="2">cv. MN47</strain>
    </source>
</reference>
<proteinExistence type="predicted"/>
<organism evidence="2">
    <name type="scientific">Arabidopsis lyrata subsp. lyrata</name>
    <name type="common">Lyre-leaved rock-cress</name>
    <dbReference type="NCBI Taxonomy" id="81972"/>
    <lineage>
        <taxon>Eukaryota</taxon>
        <taxon>Viridiplantae</taxon>
        <taxon>Streptophyta</taxon>
        <taxon>Embryophyta</taxon>
        <taxon>Tracheophyta</taxon>
        <taxon>Spermatophyta</taxon>
        <taxon>Magnoliopsida</taxon>
        <taxon>eudicotyledons</taxon>
        <taxon>Gunneridae</taxon>
        <taxon>Pentapetalae</taxon>
        <taxon>rosids</taxon>
        <taxon>malvids</taxon>
        <taxon>Brassicales</taxon>
        <taxon>Brassicaceae</taxon>
        <taxon>Camelineae</taxon>
        <taxon>Arabidopsis</taxon>
    </lineage>
</organism>
<evidence type="ECO:0000313" key="1">
    <source>
        <dbReference type="EMBL" id="EFH60925.1"/>
    </source>
</evidence>
<dbReference type="AlphaFoldDB" id="D7L713"/>
<sequence length="133" mass="15666">MIFVQRLLVTKRSRWDFSIGYLFDFYLSSWDIALQKLREIYGESTEIHDLRDEMWSGLGKSVCSRGENIWSYLSDNAARKWDVDCILDIQIAQLKQADIFQKVEEENPQIDEEEIIKKTGGSWFSWKISSSED</sequence>
<dbReference type="EMBL" id="GL348715">
    <property type="protein sequence ID" value="EFH60925.1"/>
    <property type="molecule type" value="Genomic_DNA"/>
</dbReference>
<dbReference type="Proteomes" id="UP000008694">
    <property type="component" value="Unassembled WGS sequence"/>
</dbReference>